<name>A0ABN8ZAI9_RANTA</name>
<gene>
    <name evidence="2" type="ORF">MRATA1EN1_LOCUS18948</name>
</gene>
<evidence type="ECO:0000313" key="2">
    <source>
        <dbReference type="EMBL" id="CAI9169986.1"/>
    </source>
</evidence>
<keyword evidence="3" id="KW-1185">Reference proteome</keyword>
<accession>A0ABN8ZAI9</accession>
<sequence>MHRKDVRSSQWGQLALTRGEGCGVPGPLPLQACGGLRSPQALAPSSPTWGRGGNRPHRSRPRGGGWWPDGLVAPACSPRRTAAARPFRVRRGGRNRVRSRFPGGTGKVPEAPQRSSLPRRLPRRPRLGTSGGPGRGRPPRGSTGTKTLSAGTHSLVRKNNVVHLNG</sequence>
<dbReference type="Proteomes" id="UP001176941">
    <property type="component" value="Chromosome 3"/>
</dbReference>
<evidence type="ECO:0000256" key="1">
    <source>
        <dbReference type="SAM" id="MobiDB-lite"/>
    </source>
</evidence>
<evidence type="ECO:0000313" key="3">
    <source>
        <dbReference type="Proteomes" id="UP001176941"/>
    </source>
</evidence>
<feature type="compositionally biased region" description="Basic residues" evidence="1">
    <location>
        <begin position="87"/>
        <end position="99"/>
    </location>
</feature>
<reference evidence="2" key="1">
    <citation type="submission" date="2023-04" db="EMBL/GenBank/DDBJ databases">
        <authorList>
            <consortium name="ELIXIR-Norway"/>
        </authorList>
    </citation>
    <scope>NUCLEOTIDE SEQUENCE [LARGE SCALE GENOMIC DNA]</scope>
</reference>
<dbReference type="EMBL" id="OX459939">
    <property type="protein sequence ID" value="CAI9169986.1"/>
    <property type="molecule type" value="Genomic_DNA"/>
</dbReference>
<proteinExistence type="predicted"/>
<feature type="region of interest" description="Disordered" evidence="1">
    <location>
        <begin position="1"/>
        <end position="166"/>
    </location>
</feature>
<organism evidence="2 3">
    <name type="scientific">Rangifer tarandus platyrhynchus</name>
    <name type="common">Svalbard reindeer</name>
    <dbReference type="NCBI Taxonomy" id="3082113"/>
    <lineage>
        <taxon>Eukaryota</taxon>
        <taxon>Metazoa</taxon>
        <taxon>Chordata</taxon>
        <taxon>Craniata</taxon>
        <taxon>Vertebrata</taxon>
        <taxon>Euteleostomi</taxon>
        <taxon>Mammalia</taxon>
        <taxon>Eutheria</taxon>
        <taxon>Laurasiatheria</taxon>
        <taxon>Artiodactyla</taxon>
        <taxon>Ruminantia</taxon>
        <taxon>Pecora</taxon>
        <taxon>Cervidae</taxon>
        <taxon>Odocoileinae</taxon>
        <taxon>Rangifer</taxon>
    </lineage>
</organism>
<protein>
    <submittedName>
        <fullName evidence="2">Uncharacterized protein</fullName>
    </submittedName>
</protein>